<evidence type="ECO:0000313" key="2">
    <source>
        <dbReference type="EMBL" id="VTJ91398.1"/>
    </source>
</evidence>
<dbReference type="AlphaFoldDB" id="A0A5E4DBE1"/>
<reference evidence="2" key="1">
    <citation type="submission" date="2019-04" db="EMBL/GenBank/DDBJ databases">
        <authorList>
            <person name="Alioto T."/>
            <person name="Alioto T."/>
        </authorList>
    </citation>
    <scope>NUCLEOTIDE SEQUENCE [LARGE SCALE GENOMIC DNA]</scope>
</reference>
<feature type="non-terminal residue" evidence="2">
    <location>
        <position position="52"/>
    </location>
</feature>
<evidence type="ECO:0000256" key="1">
    <source>
        <dbReference type="SAM" id="MobiDB-lite"/>
    </source>
</evidence>
<evidence type="ECO:0000313" key="3">
    <source>
        <dbReference type="Proteomes" id="UP000335636"/>
    </source>
</evidence>
<accession>A0A5E4DBE1</accession>
<sequence>MSHATERAGGCLSPHTGAAQGSPSEFRGPSPLSVSFFPIENPNIPRGTEDSN</sequence>
<proteinExistence type="predicted"/>
<keyword evidence="3" id="KW-1185">Reference proteome</keyword>
<comment type="caution">
    <text evidence="2">The sequence shown here is derived from an EMBL/GenBank/DDBJ whole genome shotgun (WGS) entry which is preliminary data.</text>
</comment>
<gene>
    <name evidence="2" type="ORF">MONAX_5E019429</name>
</gene>
<organism evidence="2 3">
    <name type="scientific">Marmota monax</name>
    <name type="common">Woodchuck</name>
    <dbReference type="NCBI Taxonomy" id="9995"/>
    <lineage>
        <taxon>Eukaryota</taxon>
        <taxon>Metazoa</taxon>
        <taxon>Chordata</taxon>
        <taxon>Craniata</taxon>
        <taxon>Vertebrata</taxon>
        <taxon>Euteleostomi</taxon>
        <taxon>Mammalia</taxon>
        <taxon>Eutheria</taxon>
        <taxon>Euarchontoglires</taxon>
        <taxon>Glires</taxon>
        <taxon>Rodentia</taxon>
        <taxon>Sciuromorpha</taxon>
        <taxon>Sciuridae</taxon>
        <taxon>Xerinae</taxon>
        <taxon>Marmotini</taxon>
        <taxon>Marmota</taxon>
    </lineage>
</organism>
<dbReference type="EMBL" id="CABDUW010008134">
    <property type="protein sequence ID" value="VTJ91398.1"/>
    <property type="molecule type" value="Genomic_DNA"/>
</dbReference>
<protein>
    <submittedName>
        <fullName evidence="2">Uncharacterized protein</fullName>
    </submittedName>
</protein>
<name>A0A5E4DBE1_MARMO</name>
<feature type="region of interest" description="Disordered" evidence="1">
    <location>
        <begin position="1"/>
        <end position="52"/>
    </location>
</feature>
<dbReference type="Proteomes" id="UP000335636">
    <property type="component" value="Unassembled WGS sequence"/>
</dbReference>